<dbReference type="InterPro" id="IPR029068">
    <property type="entry name" value="Glyas_Bleomycin-R_OHBP_Dase"/>
</dbReference>
<evidence type="ECO:0000313" key="3">
    <source>
        <dbReference type="Proteomes" id="UP001205311"/>
    </source>
</evidence>
<sequence length="139" mass="15036">MSSLTPYVMAPAKPFTHFIKSVFDAEISHVVPLPMDPERVMHAEARIGTGVLFFADSGAHGEQCQTNPTEPAHIQMWVTVPDPDAVFARAVAAGARSAQEITAQEDGSRMGGFVDPFGTLWWISTRRPGHDSDAVATTE</sequence>
<accession>A0ABT1I439</accession>
<dbReference type="Proteomes" id="UP001205311">
    <property type="component" value="Unassembled WGS sequence"/>
</dbReference>
<feature type="domain" description="Glyoxalase/fosfomycin resistance/dioxygenase" evidence="1">
    <location>
        <begin position="18"/>
        <end position="123"/>
    </location>
</feature>
<dbReference type="EMBL" id="JAMTCP010000076">
    <property type="protein sequence ID" value="MCP2262551.1"/>
    <property type="molecule type" value="Genomic_DNA"/>
</dbReference>
<dbReference type="RefSeq" id="WP_253674765.1">
    <property type="nucleotide sequence ID" value="NZ_JAMTCP010000076.1"/>
</dbReference>
<dbReference type="InterPro" id="IPR004360">
    <property type="entry name" value="Glyas_Fos-R_dOase_dom"/>
</dbReference>
<reference evidence="2 3" key="1">
    <citation type="submission" date="2022-06" db="EMBL/GenBank/DDBJ databases">
        <title>Genomic Encyclopedia of Archaeal and Bacterial Type Strains, Phase II (KMG-II): from individual species to whole genera.</title>
        <authorList>
            <person name="Goeker M."/>
        </authorList>
    </citation>
    <scope>NUCLEOTIDE SEQUENCE [LARGE SCALE GENOMIC DNA]</scope>
    <source>
        <strain evidence="2 3">DSM 40477</strain>
    </source>
</reference>
<protein>
    <submittedName>
        <fullName evidence="2">Conserved protein PhnB, glyoxalase superfamily</fullName>
    </submittedName>
</protein>
<dbReference type="Pfam" id="PF00903">
    <property type="entry name" value="Glyoxalase"/>
    <property type="match status" value="1"/>
</dbReference>
<gene>
    <name evidence="2" type="ORF">LX15_006291</name>
</gene>
<organism evidence="2 3">
    <name type="scientific">Streptoalloteichus tenebrarius (strain ATCC 17920 / DSM 40477 / JCM 4838 / CBS 697.72 / NBRC 16177 / NCIMB 11028 / NRRL B-12390 / A12253. 1 / ISP 5477)</name>
    <name type="common">Streptomyces tenebrarius</name>
    <dbReference type="NCBI Taxonomy" id="1933"/>
    <lineage>
        <taxon>Bacteria</taxon>
        <taxon>Bacillati</taxon>
        <taxon>Actinomycetota</taxon>
        <taxon>Actinomycetes</taxon>
        <taxon>Pseudonocardiales</taxon>
        <taxon>Pseudonocardiaceae</taxon>
        <taxon>Streptoalloteichus</taxon>
    </lineage>
</organism>
<dbReference type="Gene3D" id="3.10.180.10">
    <property type="entry name" value="2,3-Dihydroxybiphenyl 1,2-Dioxygenase, domain 1"/>
    <property type="match status" value="1"/>
</dbReference>
<proteinExistence type="predicted"/>
<dbReference type="SUPFAM" id="SSF54593">
    <property type="entry name" value="Glyoxalase/Bleomycin resistance protein/Dihydroxybiphenyl dioxygenase"/>
    <property type="match status" value="1"/>
</dbReference>
<evidence type="ECO:0000259" key="1">
    <source>
        <dbReference type="Pfam" id="PF00903"/>
    </source>
</evidence>
<comment type="caution">
    <text evidence="2">The sequence shown here is derived from an EMBL/GenBank/DDBJ whole genome shotgun (WGS) entry which is preliminary data.</text>
</comment>
<name>A0ABT1I439_STRSD</name>
<evidence type="ECO:0000313" key="2">
    <source>
        <dbReference type="EMBL" id="MCP2262551.1"/>
    </source>
</evidence>
<dbReference type="PANTHER" id="PTHR34109:SF1">
    <property type="entry name" value="VOC DOMAIN-CONTAINING PROTEIN"/>
    <property type="match status" value="1"/>
</dbReference>
<dbReference type="PANTHER" id="PTHR34109">
    <property type="entry name" value="BNAUNNG04460D PROTEIN-RELATED"/>
    <property type="match status" value="1"/>
</dbReference>
<keyword evidence="3" id="KW-1185">Reference proteome</keyword>